<dbReference type="SMART" id="SM00494">
    <property type="entry name" value="ChtBD2"/>
    <property type="match status" value="3"/>
</dbReference>
<dbReference type="InterPro" id="IPR051940">
    <property type="entry name" value="Chitin_bind-dev_reg"/>
</dbReference>
<dbReference type="SUPFAM" id="SSF57625">
    <property type="entry name" value="Invertebrate chitin-binding proteins"/>
    <property type="match status" value="3"/>
</dbReference>
<feature type="signal peptide" evidence="6">
    <location>
        <begin position="1"/>
        <end position="23"/>
    </location>
</feature>
<organism evidence="8 9">
    <name type="scientific">Anopheles dirus</name>
    <dbReference type="NCBI Taxonomy" id="7168"/>
    <lineage>
        <taxon>Eukaryota</taxon>
        <taxon>Metazoa</taxon>
        <taxon>Ecdysozoa</taxon>
        <taxon>Arthropoda</taxon>
        <taxon>Hexapoda</taxon>
        <taxon>Insecta</taxon>
        <taxon>Pterygota</taxon>
        <taxon>Neoptera</taxon>
        <taxon>Endopterygota</taxon>
        <taxon>Diptera</taxon>
        <taxon>Nematocera</taxon>
        <taxon>Culicoidea</taxon>
        <taxon>Culicidae</taxon>
        <taxon>Anophelinae</taxon>
        <taxon>Anopheles</taxon>
    </lineage>
</organism>
<feature type="domain" description="Chitin-binding type-2" evidence="7">
    <location>
        <begin position="113"/>
        <end position="169"/>
    </location>
</feature>
<dbReference type="VEuPathDB" id="VectorBase:ADIR000135"/>
<dbReference type="Pfam" id="PF01607">
    <property type="entry name" value="CBM_14"/>
    <property type="match status" value="3"/>
</dbReference>
<dbReference type="STRING" id="7168.A0A182MXN2"/>
<proteinExistence type="predicted"/>
<keyword evidence="1" id="KW-0147">Chitin-binding</keyword>
<reference evidence="9" key="1">
    <citation type="submission" date="2013-03" db="EMBL/GenBank/DDBJ databases">
        <title>The Genome Sequence of Anopheles dirus WRAIR2.</title>
        <authorList>
            <consortium name="The Broad Institute Genomics Platform"/>
            <person name="Neafsey D.E."/>
            <person name="Walton C."/>
            <person name="Walker B."/>
            <person name="Young S.K."/>
            <person name="Zeng Q."/>
            <person name="Gargeya S."/>
            <person name="Fitzgerald M."/>
            <person name="Haas B."/>
            <person name="Abouelleil A."/>
            <person name="Allen A.W."/>
            <person name="Alvarado L."/>
            <person name="Arachchi H.M."/>
            <person name="Berlin A.M."/>
            <person name="Chapman S.B."/>
            <person name="Gainer-Dewar J."/>
            <person name="Goldberg J."/>
            <person name="Griggs A."/>
            <person name="Gujja S."/>
            <person name="Hansen M."/>
            <person name="Howarth C."/>
            <person name="Imamovic A."/>
            <person name="Ireland A."/>
            <person name="Larimer J."/>
            <person name="McCowan C."/>
            <person name="Murphy C."/>
            <person name="Pearson M."/>
            <person name="Poon T.W."/>
            <person name="Priest M."/>
            <person name="Roberts A."/>
            <person name="Saif S."/>
            <person name="Shea T."/>
            <person name="Sisk P."/>
            <person name="Sykes S."/>
            <person name="Wortman J."/>
            <person name="Nusbaum C."/>
            <person name="Birren B."/>
        </authorList>
    </citation>
    <scope>NUCLEOTIDE SEQUENCE [LARGE SCALE GENOMIC DNA]</scope>
    <source>
        <strain evidence="9">WRAIR2</strain>
    </source>
</reference>
<dbReference type="PROSITE" id="PS50940">
    <property type="entry name" value="CHIT_BIND_II"/>
    <property type="match status" value="3"/>
</dbReference>
<accession>A0A182MXN2</accession>
<feature type="domain" description="Chitin-binding type-2" evidence="7">
    <location>
        <begin position="174"/>
        <end position="230"/>
    </location>
</feature>
<keyword evidence="9" id="KW-1185">Reference proteome</keyword>
<dbReference type="InterPro" id="IPR036508">
    <property type="entry name" value="Chitin-bd_dom_sf"/>
</dbReference>
<name>A0A182MXN2_9DIPT</name>
<evidence type="ECO:0000259" key="7">
    <source>
        <dbReference type="PROSITE" id="PS50940"/>
    </source>
</evidence>
<keyword evidence="4" id="KW-1015">Disulfide bond</keyword>
<dbReference type="Proteomes" id="UP000075884">
    <property type="component" value="Unassembled WGS sequence"/>
</dbReference>
<evidence type="ECO:0000256" key="6">
    <source>
        <dbReference type="SAM" id="SignalP"/>
    </source>
</evidence>
<keyword evidence="2 6" id="KW-0732">Signal</keyword>
<keyword evidence="3" id="KW-0677">Repeat</keyword>
<feature type="chain" id="PRO_5008128972" description="Chitin-binding type-2 domain-containing protein" evidence="6">
    <location>
        <begin position="24"/>
        <end position="233"/>
    </location>
</feature>
<evidence type="ECO:0000313" key="8">
    <source>
        <dbReference type="EnsemblMetazoa" id="ADIR000135-PA"/>
    </source>
</evidence>
<keyword evidence="5" id="KW-0325">Glycoprotein</keyword>
<dbReference type="InterPro" id="IPR002557">
    <property type="entry name" value="Chitin-bd_dom"/>
</dbReference>
<evidence type="ECO:0000256" key="1">
    <source>
        <dbReference type="ARBA" id="ARBA00022669"/>
    </source>
</evidence>
<protein>
    <recommendedName>
        <fullName evidence="7">Chitin-binding type-2 domain-containing protein</fullName>
    </recommendedName>
</protein>
<dbReference type="Gene3D" id="2.170.140.10">
    <property type="entry name" value="Chitin binding domain"/>
    <property type="match status" value="3"/>
</dbReference>
<evidence type="ECO:0000256" key="2">
    <source>
        <dbReference type="ARBA" id="ARBA00022729"/>
    </source>
</evidence>
<reference evidence="8" key="2">
    <citation type="submission" date="2020-05" db="UniProtKB">
        <authorList>
            <consortium name="EnsemblMetazoa"/>
        </authorList>
    </citation>
    <scope>IDENTIFICATION</scope>
    <source>
        <strain evidence="8">WRAIR2</strain>
    </source>
</reference>
<evidence type="ECO:0000256" key="5">
    <source>
        <dbReference type="ARBA" id="ARBA00023180"/>
    </source>
</evidence>
<dbReference type="EnsemblMetazoa" id="ADIR000135-RA">
    <property type="protein sequence ID" value="ADIR000135-PA"/>
    <property type="gene ID" value="ADIR000135"/>
</dbReference>
<dbReference type="GO" id="GO:0005576">
    <property type="term" value="C:extracellular region"/>
    <property type="evidence" value="ECO:0007669"/>
    <property type="project" value="InterPro"/>
</dbReference>
<dbReference type="PANTHER" id="PTHR23301:SF0">
    <property type="entry name" value="CHITIN-BINDING TYPE-2 DOMAIN-CONTAINING PROTEIN-RELATED"/>
    <property type="match status" value="1"/>
</dbReference>
<evidence type="ECO:0000256" key="4">
    <source>
        <dbReference type="ARBA" id="ARBA00023157"/>
    </source>
</evidence>
<evidence type="ECO:0000313" key="9">
    <source>
        <dbReference type="Proteomes" id="UP000075884"/>
    </source>
</evidence>
<evidence type="ECO:0000256" key="3">
    <source>
        <dbReference type="ARBA" id="ARBA00022737"/>
    </source>
</evidence>
<dbReference type="GO" id="GO:0008061">
    <property type="term" value="F:chitin binding"/>
    <property type="evidence" value="ECO:0007669"/>
    <property type="project" value="UniProtKB-KW"/>
</dbReference>
<dbReference type="PANTHER" id="PTHR23301">
    <property type="entry name" value="CHITIN BINDING PERITROPHIN-A"/>
    <property type="match status" value="1"/>
</dbReference>
<sequence>MFQRVLYVVLLGAALWRVPGCEANLTELCKGVRFGAFPHPTDCRQYVMCVLWNPVVVPCPTGYVYQPEVQFCVQESQYQCPLGTTPSPAVTTTTTMEPTSTPAVCVGLPSWESFFCEGVRRAFAPNPMNCTQYFSCQTDPPRNHGCPAGTLFNDLYQDCLPREAGTCAMAGVDPGFCAARPDGSYAHPFLCNRFVTCVRGQVRLESCPPFYVFDPAVSYCVKRNAVECSSLLR</sequence>
<feature type="domain" description="Chitin-binding type-2" evidence="7">
    <location>
        <begin position="26"/>
        <end position="82"/>
    </location>
</feature>
<dbReference type="AlphaFoldDB" id="A0A182MXN2"/>